<gene>
    <name evidence="1" type="ORF">DCAF_LOCUS2450</name>
</gene>
<feature type="non-terminal residue" evidence="1">
    <location>
        <position position="1"/>
    </location>
</feature>
<organism evidence="1 2">
    <name type="scientific">Dovyalis caffra</name>
    <dbReference type="NCBI Taxonomy" id="77055"/>
    <lineage>
        <taxon>Eukaryota</taxon>
        <taxon>Viridiplantae</taxon>
        <taxon>Streptophyta</taxon>
        <taxon>Embryophyta</taxon>
        <taxon>Tracheophyta</taxon>
        <taxon>Spermatophyta</taxon>
        <taxon>Magnoliopsida</taxon>
        <taxon>eudicotyledons</taxon>
        <taxon>Gunneridae</taxon>
        <taxon>Pentapetalae</taxon>
        <taxon>rosids</taxon>
        <taxon>fabids</taxon>
        <taxon>Malpighiales</taxon>
        <taxon>Salicaceae</taxon>
        <taxon>Flacourtieae</taxon>
        <taxon>Dovyalis</taxon>
    </lineage>
</organism>
<protein>
    <submittedName>
        <fullName evidence="1">Uncharacterized protein</fullName>
    </submittedName>
</protein>
<evidence type="ECO:0000313" key="1">
    <source>
        <dbReference type="EMBL" id="CAK7324784.1"/>
    </source>
</evidence>
<dbReference type="AlphaFoldDB" id="A0AAV1QUQ1"/>
<sequence length="93" mass="10509">LGLIIFSAEFILPNLHPRTGSELLFAESIKPHESSYMVRVATSSHEHEKVIFGTVSGQKNIMMRTDEVLHVLNLPCFSPQPCKWQESESLDLD</sequence>
<proteinExistence type="predicted"/>
<keyword evidence="2" id="KW-1185">Reference proteome</keyword>
<comment type="caution">
    <text evidence="1">The sequence shown here is derived from an EMBL/GenBank/DDBJ whole genome shotgun (WGS) entry which is preliminary data.</text>
</comment>
<dbReference type="EMBL" id="CAWUPB010000676">
    <property type="protein sequence ID" value="CAK7324784.1"/>
    <property type="molecule type" value="Genomic_DNA"/>
</dbReference>
<dbReference type="Proteomes" id="UP001314170">
    <property type="component" value="Unassembled WGS sequence"/>
</dbReference>
<evidence type="ECO:0000313" key="2">
    <source>
        <dbReference type="Proteomes" id="UP001314170"/>
    </source>
</evidence>
<reference evidence="1 2" key="1">
    <citation type="submission" date="2024-01" db="EMBL/GenBank/DDBJ databases">
        <authorList>
            <person name="Waweru B."/>
        </authorList>
    </citation>
    <scope>NUCLEOTIDE SEQUENCE [LARGE SCALE GENOMIC DNA]</scope>
</reference>
<accession>A0AAV1QUQ1</accession>
<name>A0AAV1QUQ1_9ROSI</name>